<protein>
    <submittedName>
        <fullName evidence="2">Uncharacterized protein</fullName>
    </submittedName>
</protein>
<evidence type="ECO:0000313" key="3">
    <source>
        <dbReference type="Proteomes" id="UP000568022"/>
    </source>
</evidence>
<keyword evidence="1" id="KW-1133">Transmembrane helix</keyword>
<dbReference type="Proteomes" id="UP000568022">
    <property type="component" value="Unassembled WGS sequence"/>
</dbReference>
<proteinExistence type="predicted"/>
<dbReference type="EMBL" id="JACHJE010000013">
    <property type="protein sequence ID" value="MBB5128406.1"/>
    <property type="molecule type" value="Genomic_DNA"/>
</dbReference>
<feature type="transmembrane region" description="Helical" evidence="1">
    <location>
        <begin position="12"/>
        <end position="30"/>
    </location>
</feature>
<organism evidence="2 3">
    <name type="scientific">Streptomyces griseoloalbus</name>
    <dbReference type="NCBI Taxonomy" id="67303"/>
    <lineage>
        <taxon>Bacteria</taxon>
        <taxon>Bacillati</taxon>
        <taxon>Actinomycetota</taxon>
        <taxon>Actinomycetes</taxon>
        <taxon>Kitasatosporales</taxon>
        <taxon>Streptomycetaceae</taxon>
        <taxon>Streptomyces</taxon>
    </lineage>
</organism>
<reference evidence="2 3" key="1">
    <citation type="submission" date="2020-08" db="EMBL/GenBank/DDBJ databases">
        <title>Genomic Encyclopedia of Type Strains, Phase III (KMG-III): the genomes of soil and plant-associated and newly described type strains.</title>
        <authorList>
            <person name="Whitman W."/>
        </authorList>
    </citation>
    <scope>NUCLEOTIDE SEQUENCE [LARGE SCALE GENOMIC DNA]</scope>
    <source>
        <strain evidence="2 3">CECT 3226</strain>
    </source>
</reference>
<sequence length="188" mass="21539">MPDWMPSWGTTALISIVTSLLTLIVAGRYISPPLEVRNRRFQAKMQAREKFQANMLDLLSAVTHLLAAPVAPEATDTVRTALREERARWRAQVDEATKYLTDHAVQLLFAYQGTRLPELAVRYSSNARGVWISDRSEEQKLTNLRDITQHCHALFFDSPVYARQRVRSWTELERLLEQLETLETPSSG</sequence>
<accession>A0A7W8BRU4</accession>
<evidence type="ECO:0000256" key="1">
    <source>
        <dbReference type="SAM" id="Phobius"/>
    </source>
</evidence>
<comment type="caution">
    <text evidence="2">The sequence shown here is derived from an EMBL/GenBank/DDBJ whole genome shotgun (WGS) entry which is preliminary data.</text>
</comment>
<evidence type="ECO:0000313" key="2">
    <source>
        <dbReference type="EMBL" id="MBB5128406.1"/>
    </source>
</evidence>
<dbReference type="AlphaFoldDB" id="A0A7W8BRU4"/>
<keyword evidence="1" id="KW-0812">Transmembrane</keyword>
<keyword evidence="1" id="KW-0472">Membrane</keyword>
<keyword evidence="3" id="KW-1185">Reference proteome</keyword>
<gene>
    <name evidence="2" type="ORF">FHS32_005181</name>
</gene>
<name>A0A7W8BRU4_9ACTN</name>